<comment type="subcellular location">
    <subcellularLocation>
        <location evidence="10">Cell membrane</location>
        <topology evidence="10">Multi-pass membrane protein</topology>
    </subcellularLocation>
    <subcellularLocation>
        <location evidence="10">Bacterial flagellum basal body</location>
    </subcellularLocation>
</comment>
<feature type="transmembrane region" description="Helical" evidence="10">
    <location>
        <begin position="136"/>
        <end position="159"/>
    </location>
</feature>
<proteinExistence type="inferred from homology"/>
<feature type="transmembrane region" description="Helical" evidence="10">
    <location>
        <begin position="184"/>
        <end position="210"/>
    </location>
</feature>
<evidence type="ECO:0000313" key="12">
    <source>
        <dbReference type="Proteomes" id="UP001139971"/>
    </source>
</evidence>
<dbReference type="GO" id="GO:0044780">
    <property type="term" value="P:bacterial-type flagellum assembly"/>
    <property type="evidence" value="ECO:0007669"/>
    <property type="project" value="UniProtKB-UniRule"/>
</dbReference>
<keyword evidence="8 10" id="KW-0975">Bacterial flagellum</keyword>
<evidence type="ECO:0000256" key="2">
    <source>
        <dbReference type="ARBA" id="ARBA00009772"/>
    </source>
</evidence>
<evidence type="ECO:0000256" key="8">
    <source>
        <dbReference type="ARBA" id="ARBA00023143"/>
    </source>
</evidence>
<evidence type="ECO:0000256" key="10">
    <source>
        <dbReference type="RuleBase" id="RU362071"/>
    </source>
</evidence>
<dbReference type="EMBL" id="JAOVZO020000014">
    <property type="protein sequence ID" value="MDC8012875.1"/>
    <property type="molecule type" value="Genomic_DNA"/>
</dbReference>
<evidence type="ECO:0000256" key="5">
    <source>
        <dbReference type="ARBA" id="ARBA00022692"/>
    </source>
</evidence>
<organism evidence="11 12">
    <name type="scientific">Tahibacter soli</name>
    <dbReference type="NCBI Taxonomy" id="2983605"/>
    <lineage>
        <taxon>Bacteria</taxon>
        <taxon>Pseudomonadati</taxon>
        <taxon>Pseudomonadota</taxon>
        <taxon>Gammaproteobacteria</taxon>
        <taxon>Lysobacterales</taxon>
        <taxon>Rhodanobacteraceae</taxon>
        <taxon>Tahibacter</taxon>
    </lineage>
</organism>
<keyword evidence="7 10" id="KW-0472">Membrane</keyword>
<dbReference type="Pfam" id="PF01311">
    <property type="entry name" value="Bac_export_1"/>
    <property type="match status" value="1"/>
</dbReference>
<evidence type="ECO:0000256" key="1">
    <source>
        <dbReference type="ARBA" id="ARBA00002578"/>
    </source>
</evidence>
<dbReference type="RefSeq" id="WP_263545291.1">
    <property type="nucleotide sequence ID" value="NZ_JAOVZO020000014.1"/>
</dbReference>
<comment type="similarity">
    <text evidence="2 10">Belongs to the FliR/MopE/SpaR family.</text>
</comment>
<dbReference type="Proteomes" id="UP001139971">
    <property type="component" value="Unassembled WGS sequence"/>
</dbReference>
<dbReference type="InterPro" id="IPR002010">
    <property type="entry name" value="T3SS_IM_R"/>
</dbReference>
<feature type="transmembrane region" description="Helical" evidence="10">
    <location>
        <begin position="222"/>
        <end position="242"/>
    </location>
</feature>
<keyword evidence="11" id="KW-0282">Flagellum</keyword>
<dbReference type="InterPro" id="IPR006303">
    <property type="entry name" value="FliR"/>
</dbReference>
<evidence type="ECO:0000313" key="11">
    <source>
        <dbReference type="EMBL" id="MDC8012875.1"/>
    </source>
</evidence>
<comment type="caution">
    <text evidence="11">The sequence shown here is derived from an EMBL/GenBank/DDBJ whole genome shotgun (WGS) entry which is preliminary data.</text>
</comment>
<dbReference type="AlphaFoldDB" id="A0A9X3YKE3"/>
<evidence type="ECO:0000256" key="7">
    <source>
        <dbReference type="ARBA" id="ARBA00023136"/>
    </source>
</evidence>
<protein>
    <recommendedName>
        <fullName evidence="3 9">Flagellar biosynthetic protein FliR</fullName>
    </recommendedName>
</protein>
<gene>
    <name evidence="11" type="primary">fliR</name>
    <name evidence="11" type="ORF">OD750_009990</name>
</gene>
<evidence type="ECO:0000256" key="6">
    <source>
        <dbReference type="ARBA" id="ARBA00022989"/>
    </source>
</evidence>
<dbReference type="NCBIfam" id="TIGR01400">
    <property type="entry name" value="fliR"/>
    <property type="match status" value="1"/>
</dbReference>
<dbReference type="GO" id="GO:0006605">
    <property type="term" value="P:protein targeting"/>
    <property type="evidence" value="ECO:0007669"/>
    <property type="project" value="UniProtKB-UniRule"/>
</dbReference>
<comment type="caution">
    <text evidence="10">Lacks conserved residue(s) required for the propagation of feature annotation.</text>
</comment>
<keyword evidence="5 10" id="KW-0812">Transmembrane</keyword>
<keyword evidence="12" id="KW-1185">Reference proteome</keyword>
<comment type="function">
    <text evidence="1 10">Role in flagellar biosynthesis.</text>
</comment>
<keyword evidence="11" id="KW-0969">Cilium</keyword>
<dbReference type="GO" id="GO:0005886">
    <property type="term" value="C:plasma membrane"/>
    <property type="evidence" value="ECO:0007669"/>
    <property type="project" value="UniProtKB-SubCell"/>
</dbReference>
<keyword evidence="6 10" id="KW-1133">Transmembrane helix</keyword>
<evidence type="ECO:0000256" key="4">
    <source>
        <dbReference type="ARBA" id="ARBA00022475"/>
    </source>
</evidence>
<keyword evidence="4 10" id="KW-1003">Cell membrane</keyword>
<dbReference type="PRINTS" id="PR00953">
    <property type="entry name" value="TYPE3IMRPROT"/>
</dbReference>
<dbReference type="PANTHER" id="PTHR30065">
    <property type="entry name" value="FLAGELLAR BIOSYNTHETIC PROTEIN FLIR"/>
    <property type="match status" value="1"/>
</dbReference>
<evidence type="ECO:0000256" key="3">
    <source>
        <dbReference type="ARBA" id="ARBA00021717"/>
    </source>
</evidence>
<evidence type="ECO:0000256" key="9">
    <source>
        <dbReference type="NCBIfam" id="TIGR01400"/>
    </source>
</evidence>
<accession>A0A9X3YKE3</accession>
<dbReference type="GO" id="GO:0009425">
    <property type="term" value="C:bacterial-type flagellum basal body"/>
    <property type="evidence" value="ECO:0007669"/>
    <property type="project" value="UniProtKB-SubCell"/>
</dbReference>
<name>A0A9X3YKE3_9GAMM</name>
<sequence length="265" mass="27132">MDTPAATMLDATQWLGELRSTWFASLRVGAMFMAAPLTGSRAVPVTVRLVLTLALCLSLGQVLPVPPQATSGAIDGRLVLAIGRELAIGVALGFFYRIAFEAAALAGELVSQSVGLSFAQWIDPLRGASSGVMGQWFWLAAGFMFFALDGHLALVRLVAESWRVLPPGAGAEGLAPLAGALPAFLARALVAGVGLALPIVIALLIVNLGFGVLARTAPSLNPIAIGLPATLLAGLVLLGALLPRLATPFAALFEAAAGMLPAPVP</sequence>
<keyword evidence="11" id="KW-0966">Cell projection</keyword>
<dbReference type="PANTHER" id="PTHR30065:SF8">
    <property type="entry name" value="FLAGELLAR BIOSYNTHETIC PROTEIN FLIR"/>
    <property type="match status" value="1"/>
</dbReference>
<reference evidence="11" key="1">
    <citation type="submission" date="2023-02" db="EMBL/GenBank/DDBJ databases">
        <title>Tahibacter soli sp. nov. isolated from soil.</title>
        <authorList>
            <person name="Baek J.H."/>
            <person name="Lee J.K."/>
            <person name="Choi D.G."/>
            <person name="Jeon C.O."/>
        </authorList>
    </citation>
    <scope>NUCLEOTIDE SEQUENCE</scope>
    <source>
        <strain evidence="11">BL</strain>
    </source>
</reference>